<evidence type="ECO:0000313" key="1">
    <source>
        <dbReference type="EMBL" id="MFC4135422.1"/>
    </source>
</evidence>
<evidence type="ECO:0000313" key="2">
    <source>
        <dbReference type="Proteomes" id="UP001595816"/>
    </source>
</evidence>
<reference evidence="2" key="1">
    <citation type="journal article" date="2019" name="Int. J. Syst. Evol. Microbiol.">
        <title>The Global Catalogue of Microorganisms (GCM) 10K type strain sequencing project: providing services to taxonomists for standard genome sequencing and annotation.</title>
        <authorList>
            <consortium name="The Broad Institute Genomics Platform"/>
            <consortium name="The Broad Institute Genome Sequencing Center for Infectious Disease"/>
            <person name="Wu L."/>
            <person name="Ma J."/>
        </authorList>
    </citation>
    <scope>NUCLEOTIDE SEQUENCE [LARGE SCALE GENOMIC DNA]</scope>
    <source>
        <strain evidence="2">CGMCC 4.7289</strain>
    </source>
</reference>
<keyword evidence="2" id="KW-1185">Reference proteome</keyword>
<dbReference type="Proteomes" id="UP001595816">
    <property type="component" value="Unassembled WGS sequence"/>
</dbReference>
<proteinExistence type="predicted"/>
<comment type="caution">
    <text evidence="1">The sequence shown here is derived from an EMBL/GenBank/DDBJ whole genome shotgun (WGS) entry which is preliminary data.</text>
</comment>
<dbReference type="RefSeq" id="WP_253756349.1">
    <property type="nucleotide sequence ID" value="NZ_JAMZDZ010000001.1"/>
</dbReference>
<evidence type="ECO:0008006" key="3">
    <source>
        <dbReference type="Google" id="ProtNLM"/>
    </source>
</evidence>
<name>A0ABV8LWI9_9ACTN</name>
<gene>
    <name evidence="1" type="ORF">ACFOZ4_32825</name>
</gene>
<protein>
    <recommendedName>
        <fullName evidence="3">Prevent-host-death family protein</fullName>
    </recommendedName>
</protein>
<accession>A0ABV8LWI9</accession>
<organism evidence="1 2">
    <name type="scientific">Hamadaea flava</name>
    <dbReference type="NCBI Taxonomy" id="1742688"/>
    <lineage>
        <taxon>Bacteria</taxon>
        <taxon>Bacillati</taxon>
        <taxon>Actinomycetota</taxon>
        <taxon>Actinomycetes</taxon>
        <taxon>Micromonosporales</taxon>
        <taxon>Micromonosporaceae</taxon>
        <taxon>Hamadaea</taxon>
    </lineage>
</organism>
<sequence>MTAVPLDSVPFSELLREPAATVERLLRVRALRLRRRDADDLVLMSADRADREGQVVDLTTRLLSEIARTDPHLLAGLLPRVLPWVRFLPAEAIDEFAKEFVAIAAAAADLGNMASVSVVLTAWRNTAEAYSDPELFAILRDQTTGDFGTVPLPDAP</sequence>
<dbReference type="EMBL" id="JBHSAY010000021">
    <property type="protein sequence ID" value="MFC4135422.1"/>
    <property type="molecule type" value="Genomic_DNA"/>
</dbReference>